<dbReference type="EMBL" id="UINC01057284">
    <property type="protein sequence ID" value="SVB78264.1"/>
    <property type="molecule type" value="Genomic_DNA"/>
</dbReference>
<dbReference type="AlphaFoldDB" id="A0A382GTT9"/>
<proteinExistence type="predicted"/>
<name>A0A382GTT9_9ZZZZ</name>
<sequence>MRKRWPETQNYGKSGSGPMYSFKKFYESLHSFTHEDLIVFVVSGAPRIYFNIEEANDEIHQWNGRIVRNITDTESSDGAGDGIELESEYDKWIKINKDKARFAVETFRDETVYGNWKYESLLYTASRIQKCKIFIWHTCMEESYIKTSLNDDNFYVHNESLGEACSNEYVEEERRGDKKEEWRKERREAFDLNHRVNHLTEMNHEVMYKQITGFVDDTEIPKFLKNVHKGLYEEQEFIYD</sequence>
<evidence type="ECO:0000313" key="1">
    <source>
        <dbReference type="EMBL" id="SVB78264.1"/>
    </source>
</evidence>
<protein>
    <submittedName>
        <fullName evidence="1">Uncharacterized protein</fullName>
    </submittedName>
</protein>
<reference evidence="1" key="1">
    <citation type="submission" date="2018-05" db="EMBL/GenBank/DDBJ databases">
        <authorList>
            <person name="Lanie J.A."/>
            <person name="Ng W.-L."/>
            <person name="Kazmierczak K.M."/>
            <person name="Andrzejewski T.M."/>
            <person name="Davidsen T.M."/>
            <person name="Wayne K.J."/>
            <person name="Tettelin H."/>
            <person name="Glass J.I."/>
            <person name="Rusch D."/>
            <person name="Podicherti R."/>
            <person name="Tsui H.-C.T."/>
            <person name="Winkler M.E."/>
        </authorList>
    </citation>
    <scope>NUCLEOTIDE SEQUENCE</scope>
</reference>
<organism evidence="1">
    <name type="scientific">marine metagenome</name>
    <dbReference type="NCBI Taxonomy" id="408172"/>
    <lineage>
        <taxon>unclassified sequences</taxon>
        <taxon>metagenomes</taxon>
        <taxon>ecological metagenomes</taxon>
    </lineage>
</organism>
<accession>A0A382GTT9</accession>
<gene>
    <name evidence="1" type="ORF">METZ01_LOCUS231118</name>
</gene>